<evidence type="ECO:0000313" key="1">
    <source>
        <dbReference type="EMBL" id="MFC5057226.1"/>
    </source>
</evidence>
<reference evidence="2" key="1">
    <citation type="journal article" date="2019" name="Int. J. Syst. Evol. Microbiol.">
        <title>The Global Catalogue of Microorganisms (GCM) 10K type strain sequencing project: providing services to taxonomists for standard genome sequencing and annotation.</title>
        <authorList>
            <consortium name="The Broad Institute Genomics Platform"/>
            <consortium name="The Broad Institute Genome Sequencing Center for Infectious Disease"/>
            <person name="Wu L."/>
            <person name="Ma J."/>
        </authorList>
    </citation>
    <scope>NUCLEOTIDE SEQUENCE [LARGE SCALE GENOMIC DNA]</scope>
    <source>
        <strain evidence="2">KCTC 12848</strain>
    </source>
</reference>
<name>A0ABV9Y3R5_9PSEU</name>
<dbReference type="EMBL" id="JBHSJB010000027">
    <property type="protein sequence ID" value="MFC5057226.1"/>
    <property type="molecule type" value="Genomic_DNA"/>
</dbReference>
<dbReference type="RefSeq" id="WP_344037284.1">
    <property type="nucleotide sequence ID" value="NZ_BAAAKE010000006.1"/>
</dbReference>
<gene>
    <name evidence="1" type="ORF">ACFPFM_26210</name>
</gene>
<accession>A0ABV9Y3R5</accession>
<keyword evidence="2" id="KW-1185">Reference proteome</keyword>
<evidence type="ECO:0000313" key="2">
    <source>
        <dbReference type="Proteomes" id="UP001595833"/>
    </source>
</evidence>
<protein>
    <submittedName>
        <fullName evidence="1">Uncharacterized protein</fullName>
    </submittedName>
</protein>
<organism evidence="1 2">
    <name type="scientific">Saccharothrix xinjiangensis</name>
    <dbReference type="NCBI Taxonomy" id="204798"/>
    <lineage>
        <taxon>Bacteria</taxon>
        <taxon>Bacillati</taxon>
        <taxon>Actinomycetota</taxon>
        <taxon>Actinomycetes</taxon>
        <taxon>Pseudonocardiales</taxon>
        <taxon>Pseudonocardiaceae</taxon>
        <taxon>Saccharothrix</taxon>
    </lineage>
</organism>
<comment type="caution">
    <text evidence="1">The sequence shown here is derived from an EMBL/GenBank/DDBJ whole genome shotgun (WGS) entry which is preliminary data.</text>
</comment>
<proteinExistence type="predicted"/>
<sequence length="44" mass="5004">MAVDLDRDPWPIRAPEPMTRSVRRRLAAPSTVRTGPSRWISAVM</sequence>
<dbReference type="Proteomes" id="UP001595833">
    <property type="component" value="Unassembled WGS sequence"/>
</dbReference>